<dbReference type="GO" id="GO:0008270">
    <property type="term" value="F:zinc ion binding"/>
    <property type="evidence" value="ECO:0007669"/>
    <property type="project" value="UniProtKB-KW"/>
</dbReference>
<reference evidence="13 14" key="1">
    <citation type="submission" date="2020-02" db="EMBL/GenBank/DDBJ databases">
        <authorList>
            <person name="Ma Q."/>
            <person name="Huang Y."/>
            <person name="Song X."/>
            <person name="Pei D."/>
        </authorList>
    </citation>
    <scope>NUCLEOTIDE SEQUENCE [LARGE SCALE GENOMIC DNA]</scope>
    <source>
        <strain evidence="13">Sxm20200214</strain>
        <tissue evidence="13">Leaf</tissue>
    </source>
</reference>
<keyword evidence="7" id="KW-0804">Transcription</keyword>
<dbReference type="InterPro" id="IPR044817">
    <property type="entry name" value="SBP-like"/>
</dbReference>
<evidence type="ECO:0000256" key="4">
    <source>
        <dbReference type="ARBA" id="ARBA00022833"/>
    </source>
</evidence>
<evidence type="ECO:0000256" key="11">
    <source>
        <dbReference type="SAM" id="Phobius"/>
    </source>
</evidence>
<feature type="region of interest" description="Disordered" evidence="10">
    <location>
        <begin position="53"/>
        <end position="100"/>
    </location>
</feature>
<keyword evidence="11" id="KW-0812">Transmembrane</keyword>
<evidence type="ECO:0000256" key="1">
    <source>
        <dbReference type="ARBA" id="ARBA00004123"/>
    </source>
</evidence>
<dbReference type="EMBL" id="JAAMPC010000010">
    <property type="protein sequence ID" value="KAG2286890.1"/>
    <property type="molecule type" value="Genomic_DNA"/>
</dbReference>
<dbReference type="GO" id="GO:0005634">
    <property type="term" value="C:nucleus"/>
    <property type="evidence" value="ECO:0007669"/>
    <property type="project" value="UniProtKB-SubCell"/>
</dbReference>
<feature type="region of interest" description="Disordered" evidence="10">
    <location>
        <begin position="346"/>
        <end position="400"/>
    </location>
</feature>
<feature type="transmembrane region" description="Helical" evidence="11">
    <location>
        <begin position="869"/>
        <end position="887"/>
    </location>
</feature>
<dbReference type="FunFam" id="1.25.40.20:FF:000420">
    <property type="entry name" value="Squamosa promoter binding protein-like 1"/>
    <property type="match status" value="1"/>
</dbReference>
<evidence type="ECO:0000256" key="10">
    <source>
        <dbReference type="SAM" id="MobiDB-lite"/>
    </source>
</evidence>
<keyword evidence="8" id="KW-0539">Nucleus</keyword>
<keyword evidence="6" id="KW-0238">DNA-binding</keyword>
<keyword evidence="3 9" id="KW-0863">Zinc-finger</keyword>
<dbReference type="PROSITE" id="PS51141">
    <property type="entry name" value="ZF_SBP"/>
    <property type="match status" value="1"/>
</dbReference>
<dbReference type="SUPFAM" id="SSF48403">
    <property type="entry name" value="Ankyrin repeat"/>
    <property type="match status" value="1"/>
</dbReference>
<feature type="compositionally biased region" description="Basic residues" evidence="10">
    <location>
        <begin position="198"/>
        <end position="207"/>
    </location>
</feature>
<proteinExistence type="predicted"/>
<dbReference type="AlphaFoldDB" id="A0A8X7UP36"/>
<organism evidence="13 14">
    <name type="scientific">Brassica carinata</name>
    <name type="common">Ethiopian mustard</name>
    <name type="synonym">Abyssinian cabbage</name>
    <dbReference type="NCBI Taxonomy" id="52824"/>
    <lineage>
        <taxon>Eukaryota</taxon>
        <taxon>Viridiplantae</taxon>
        <taxon>Streptophyta</taxon>
        <taxon>Embryophyta</taxon>
        <taxon>Tracheophyta</taxon>
        <taxon>Spermatophyta</taxon>
        <taxon>Magnoliopsida</taxon>
        <taxon>eudicotyledons</taxon>
        <taxon>Gunneridae</taxon>
        <taxon>Pentapetalae</taxon>
        <taxon>rosids</taxon>
        <taxon>malvids</taxon>
        <taxon>Brassicales</taxon>
        <taxon>Brassicaceae</taxon>
        <taxon>Brassiceae</taxon>
        <taxon>Brassica</taxon>
    </lineage>
</organism>
<dbReference type="PANTHER" id="PTHR31251">
    <property type="entry name" value="SQUAMOSA PROMOTER-BINDING-LIKE PROTEIN 4"/>
    <property type="match status" value="1"/>
</dbReference>
<keyword evidence="4" id="KW-0862">Zinc</keyword>
<dbReference type="SUPFAM" id="SSF103612">
    <property type="entry name" value="SBT domain"/>
    <property type="match status" value="1"/>
</dbReference>
<dbReference type="InterPro" id="IPR036770">
    <property type="entry name" value="Ankyrin_rpt-contain_sf"/>
</dbReference>
<dbReference type="Pfam" id="PF03110">
    <property type="entry name" value="SBP"/>
    <property type="match status" value="1"/>
</dbReference>
<feature type="region of interest" description="Disordered" evidence="10">
    <location>
        <begin position="108"/>
        <end position="127"/>
    </location>
</feature>
<keyword evidence="11" id="KW-0472">Membrane</keyword>
<feature type="domain" description="SBP-type" evidence="12">
    <location>
        <begin position="131"/>
        <end position="208"/>
    </location>
</feature>
<evidence type="ECO:0000256" key="2">
    <source>
        <dbReference type="ARBA" id="ARBA00022723"/>
    </source>
</evidence>
<evidence type="ECO:0000256" key="6">
    <source>
        <dbReference type="ARBA" id="ARBA00023125"/>
    </source>
</evidence>
<protein>
    <recommendedName>
        <fullName evidence="12">SBP-type domain-containing protein</fullName>
    </recommendedName>
</protein>
<evidence type="ECO:0000256" key="8">
    <source>
        <dbReference type="ARBA" id="ARBA00023242"/>
    </source>
</evidence>
<dbReference type="PANTHER" id="PTHR31251:SF132">
    <property type="entry name" value="SQUAMOSA PROMOTER-BINDING-LIKE PROTEIN 1-RELATED"/>
    <property type="match status" value="1"/>
</dbReference>
<evidence type="ECO:0000256" key="3">
    <source>
        <dbReference type="ARBA" id="ARBA00022771"/>
    </source>
</evidence>
<dbReference type="Pfam" id="PF26102">
    <property type="entry name" value="Ig_SPL7"/>
    <property type="match status" value="1"/>
</dbReference>
<evidence type="ECO:0000256" key="9">
    <source>
        <dbReference type="PROSITE-ProRule" id="PRU00470"/>
    </source>
</evidence>
<keyword evidence="2" id="KW-0479">Metal-binding</keyword>
<evidence type="ECO:0000256" key="7">
    <source>
        <dbReference type="ARBA" id="ARBA00023163"/>
    </source>
</evidence>
<comment type="subcellular location">
    <subcellularLocation>
        <location evidence="1">Nucleus</location>
    </subcellularLocation>
</comment>
<evidence type="ECO:0000313" key="13">
    <source>
        <dbReference type="EMBL" id="KAG2286890.1"/>
    </source>
</evidence>
<dbReference type="InterPro" id="IPR004333">
    <property type="entry name" value="SBP_dom"/>
</dbReference>
<comment type="caution">
    <text evidence="13">The sequence shown here is derived from an EMBL/GenBank/DDBJ whole genome shotgun (WGS) entry which is preliminary data.</text>
</comment>
<keyword evidence="5" id="KW-0805">Transcription regulation</keyword>
<evidence type="ECO:0000313" key="14">
    <source>
        <dbReference type="Proteomes" id="UP000886595"/>
    </source>
</evidence>
<feature type="region of interest" description="Disordered" evidence="10">
    <location>
        <begin position="198"/>
        <end position="221"/>
    </location>
</feature>
<dbReference type="Gene3D" id="1.25.40.20">
    <property type="entry name" value="Ankyrin repeat-containing domain"/>
    <property type="match status" value="1"/>
</dbReference>
<dbReference type="InterPro" id="IPR036893">
    <property type="entry name" value="SBP_sf"/>
</dbReference>
<sequence length="910" mass="101096">MEARIEGEGQHFYGYRAMDVGKRSVEWDLNDWKWDGDLFVATPLNPGVSRQFFPLGNSSNTSSTCSEEGNNNNNNSRQVEKKRRAAATGEDGGGGGLSLKLGENGYDLNGEREGSSASKKTKFGGGGVANRSVCQVENCEADLSKVKDYHRRHKVCEMHSKATSALVGGIMQRFCQQCSRFHVLEEFDEGKRSCRRRLAGHNKRRRKTNPEPAANGNPLSDDNQSSNYLLICLLKILSNMHSNGSSGDQDLMPHLLKSLVSHAGEQLGKNLVELLLQGGGSQASGLLAVEQAPQQDLKQAPQQDLKQAPQQDLKQAPQLPLYANGNRSEKLQTKVNDFDLNDIYIDSDDGGTDLERSSPPTTTTNPATSSPDYPSWIHQTSRNSDSASDQSPSSSSEDAQMRTGRIVFKLFGKEPNDFPPVLRGQILDWLSHTPTDIESYIRPGCIVLTIYLRQAETAWEELSDDMGFSLSKLLDLSDDPLWTSGWIYVRMQNQYAFVFDGQVVVDTSLPLRSHDYSHIISVRPLAVAAATGKAQFTVKGINLRRPGTRLLCAVEGKYLIQENDDLKESNECVSFSCDLPITSGRGFMEIEDQGGLSSSFFPFIVVEEDDVCSEIRILETTLEFTDTDSAKLAMEFIHELGWLLRRSKLGVFSLARFKWLIEFSMDREWCAVIRKLLNMFFEGAVGDSSSDAAALSELCLLHRAVRKNSKPMVEMLLRYVVPNQQRIQSLFRPDAAGPAGLTPLHIAAGKDGSEDVLDALTEDPSMVGIEAWRTSRDTTGFTPEDYARLRGHFSYIHLIQRKINKKSATEDHVVVNIPASSISDREQKETKSGSSALEITHGNHKLQCKLCDHKLVYGTARRSVAYRPAMLSMVAIAAVCVCVALLFKSCPEVLYVFQPFRWELLDYGTR</sequence>
<dbReference type="FunFam" id="4.10.1100.10:FF:000001">
    <property type="entry name" value="Squamosa promoter-binding-like protein 14"/>
    <property type="match status" value="1"/>
</dbReference>
<keyword evidence="14" id="KW-1185">Reference proteome</keyword>
<evidence type="ECO:0000256" key="5">
    <source>
        <dbReference type="ARBA" id="ARBA00023015"/>
    </source>
</evidence>
<accession>A0A8X7UP36</accession>
<feature type="compositionally biased region" description="Low complexity" evidence="10">
    <location>
        <begin position="56"/>
        <end position="76"/>
    </location>
</feature>
<name>A0A8X7UP36_BRACI</name>
<dbReference type="OrthoDB" id="514967at2759"/>
<evidence type="ECO:0000259" key="12">
    <source>
        <dbReference type="PROSITE" id="PS51141"/>
    </source>
</evidence>
<feature type="region of interest" description="Disordered" evidence="10">
    <location>
        <begin position="294"/>
        <end position="313"/>
    </location>
</feature>
<feature type="compositionally biased region" description="Low complexity" evidence="10">
    <location>
        <begin position="381"/>
        <end position="398"/>
    </location>
</feature>
<dbReference type="Gene3D" id="4.10.1100.10">
    <property type="entry name" value="Transcription factor, SBP-box domain"/>
    <property type="match status" value="1"/>
</dbReference>
<feature type="compositionally biased region" description="Low complexity" evidence="10">
    <location>
        <begin position="357"/>
        <end position="371"/>
    </location>
</feature>
<gene>
    <name evidence="13" type="ORF">Bca52824_046494</name>
</gene>
<dbReference type="GO" id="GO:0003677">
    <property type="term" value="F:DNA binding"/>
    <property type="evidence" value="ECO:0007669"/>
    <property type="project" value="UniProtKB-KW"/>
</dbReference>
<keyword evidence="11" id="KW-1133">Transmembrane helix</keyword>
<dbReference type="Proteomes" id="UP000886595">
    <property type="component" value="Unassembled WGS sequence"/>
</dbReference>